<comment type="caution">
    <text evidence="1">The sequence shown here is derived from an EMBL/GenBank/DDBJ whole genome shotgun (WGS) entry which is preliminary data.</text>
</comment>
<dbReference type="SUPFAM" id="SSF46579">
    <property type="entry name" value="Prefoldin"/>
    <property type="match status" value="1"/>
</dbReference>
<name>A0A2S5B8U1_9BASI</name>
<dbReference type="Proteomes" id="UP000237144">
    <property type="component" value="Unassembled WGS sequence"/>
</dbReference>
<dbReference type="EMBL" id="PJQD01000038">
    <property type="protein sequence ID" value="POY73187.1"/>
    <property type="molecule type" value="Genomic_DNA"/>
</dbReference>
<protein>
    <recommendedName>
        <fullName evidence="3">Prefoldin, alpha subunit</fullName>
    </recommendedName>
</protein>
<dbReference type="Pfam" id="PF02996">
    <property type="entry name" value="Prefoldin"/>
    <property type="match status" value="1"/>
</dbReference>
<dbReference type="OrthoDB" id="433124at2759"/>
<dbReference type="InterPro" id="IPR009053">
    <property type="entry name" value="Prefoldin"/>
</dbReference>
<reference evidence="1 2" key="1">
    <citation type="journal article" date="2018" name="Front. Microbiol.">
        <title>Prospects for Fungal Bioremediation of Acidic Radioactive Waste Sites: Characterization and Genome Sequence of Rhodotorula taiwanensis MD1149.</title>
        <authorList>
            <person name="Tkavc R."/>
            <person name="Matrosova V.Y."/>
            <person name="Grichenko O.E."/>
            <person name="Gostincar C."/>
            <person name="Volpe R.P."/>
            <person name="Klimenkova P."/>
            <person name="Gaidamakova E.K."/>
            <person name="Zhou C.E."/>
            <person name="Stewart B.J."/>
            <person name="Lyman M.G."/>
            <person name="Malfatti S.A."/>
            <person name="Rubinfeld B."/>
            <person name="Courtot M."/>
            <person name="Singh J."/>
            <person name="Dalgard C.L."/>
            <person name="Hamilton T."/>
            <person name="Frey K.G."/>
            <person name="Gunde-Cimerman N."/>
            <person name="Dugan L."/>
            <person name="Daly M.J."/>
        </authorList>
    </citation>
    <scope>NUCLEOTIDE SEQUENCE [LARGE SCALE GENOMIC DNA]</scope>
    <source>
        <strain evidence="1 2">MD1149</strain>
    </source>
</reference>
<dbReference type="InterPro" id="IPR004127">
    <property type="entry name" value="Prefoldin_subunit_alpha"/>
</dbReference>
<sequence length="138" mass="15401">MNALQQPPASLVALRQRKSNLELSLAQHQDLLDRLHALLTARKQGNERMDVPVDIGMGFTAEGVVNDTSRILVSVGVQELFLDLPVEAAQAFVQKKHQLMQKRLDGLDQPLARAEAEHERVLETLKAVFEVQDTRVSV</sequence>
<accession>A0A2S5B8U1</accession>
<organism evidence="1 2">
    <name type="scientific">Rhodotorula taiwanensis</name>
    <dbReference type="NCBI Taxonomy" id="741276"/>
    <lineage>
        <taxon>Eukaryota</taxon>
        <taxon>Fungi</taxon>
        <taxon>Dikarya</taxon>
        <taxon>Basidiomycota</taxon>
        <taxon>Pucciniomycotina</taxon>
        <taxon>Microbotryomycetes</taxon>
        <taxon>Sporidiobolales</taxon>
        <taxon>Sporidiobolaceae</taxon>
        <taxon>Rhodotorula</taxon>
    </lineage>
</organism>
<evidence type="ECO:0000313" key="1">
    <source>
        <dbReference type="EMBL" id="POY73187.1"/>
    </source>
</evidence>
<dbReference type="AlphaFoldDB" id="A0A2S5B8U1"/>
<gene>
    <name evidence="1" type="ORF">BMF94_3520</name>
</gene>
<evidence type="ECO:0008006" key="3">
    <source>
        <dbReference type="Google" id="ProtNLM"/>
    </source>
</evidence>
<proteinExistence type="predicted"/>
<keyword evidence="2" id="KW-1185">Reference proteome</keyword>
<dbReference type="Gene3D" id="1.10.287.370">
    <property type="match status" value="1"/>
</dbReference>
<evidence type="ECO:0000313" key="2">
    <source>
        <dbReference type="Proteomes" id="UP000237144"/>
    </source>
</evidence>
<dbReference type="STRING" id="741276.A0A2S5B8U1"/>